<proteinExistence type="predicted"/>
<dbReference type="Gene3D" id="2.120.10.80">
    <property type="entry name" value="Kelch-type beta propeller"/>
    <property type="match status" value="2"/>
</dbReference>
<evidence type="ECO:0000256" key="3">
    <source>
        <dbReference type="SAM" id="Phobius"/>
    </source>
</evidence>
<dbReference type="eggNOG" id="ENOG502TEES">
    <property type="taxonomic scope" value="Eukaryota"/>
</dbReference>
<keyword evidence="3" id="KW-0812">Transmembrane</keyword>
<dbReference type="SUPFAM" id="SSF50965">
    <property type="entry name" value="Galactose oxidase, central domain"/>
    <property type="match status" value="1"/>
</dbReference>
<dbReference type="InterPro" id="IPR011043">
    <property type="entry name" value="Gal_Oxase/kelch_b-propeller"/>
</dbReference>
<dbReference type="PANTHER" id="PTHR46093:SF18">
    <property type="entry name" value="FIBRONECTIN TYPE-III DOMAIN-CONTAINING PROTEIN"/>
    <property type="match status" value="1"/>
</dbReference>
<dbReference type="AlphaFoldDB" id="U9SZN8"/>
<dbReference type="HOGENOM" id="CLU_019030_0_1_1"/>
<dbReference type="PANTHER" id="PTHR46093">
    <property type="entry name" value="ACYL-COA-BINDING DOMAIN-CONTAINING PROTEIN 5"/>
    <property type="match status" value="1"/>
</dbReference>
<feature type="transmembrane region" description="Helical" evidence="3">
    <location>
        <begin position="314"/>
        <end position="331"/>
    </location>
</feature>
<reference evidence="4" key="1">
    <citation type="submission" date="2013-07" db="EMBL/GenBank/DDBJ databases">
        <title>The genome of an arbuscular mycorrhizal fungus provides insights into the evolution of the oldest plant symbiosis.</title>
        <authorList>
            <consortium name="DOE Joint Genome Institute"/>
            <person name="Tisserant E."/>
            <person name="Malbreil M."/>
            <person name="Kuo A."/>
            <person name="Kohler A."/>
            <person name="Symeonidi A."/>
            <person name="Balestrini R."/>
            <person name="Charron P."/>
            <person name="Duensing N."/>
            <person name="Frei-dit-Frey N."/>
            <person name="Gianinazzi-Pearson V."/>
            <person name="Gilbert B."/>
            <person name="Handa Y."/>
            <person name="Hijri M."/>
            <person name="Kaul R."/>
            <person name="Kawaguchi M."/>
            <person name="Krajinski F."/>
            <person name="Lammers P."/>
            <person name="Lapierre D."/>
            <person name="Masclaux F.G."/>
            <person name="Murat C."/>
            <person name="Morin E."/>
            <person name="Ndikumana S."/>
            <person name="Pagni M."/>
            <person name="Petitpierre D."/>
            <person name="Requena N."/>
            <person name="Rosikiewicz P."/>
            <person name="Riley R."/>
            <person name="Saito K."/>
            <person name="San Clemente H."/>
            <person name="Shapiro H."/>
            <person name="van Tuinen D."/>
            <person name="Becard G."/>
            <person name="Bonfante P."/>
            <person name="Paszkowski U."/>
            <person name="Shachar-Hill Y."/>
            <person name="Young J.P."/>
            <person name="Sanders I.R."/>
            <person name="Henrissat B."/>
            <person name="Rensing S.A."/>
            <person name="Grigoriev I.V."/>
            <person name="Corradi N."/>
            <person name="Roux C."/>
            <person name="Martin F."/>
        </authorList>
    </citation>
    <scope>NUCLEOTIDE SEQUENCE</scope>
    <source>
        <strain evidence="4">DAOM 197198</strain>
    </source>
</reference>
<feature type="transmembrane region" description="Helical" evidence="3">
    <location>
        <begin position="365"/>
        <end position="384"/>
    </location>
</feature>
<dbReference type="VEuPathDB" id="FungiDB:RhiirFUN_025857"/>
<evidence type="ECO:0000256" key="1">
    <source>
        <dbReference type="ARBA" id="ARBA00022441"/>
    </source>
</evidence>
<organism evidence="4">
    <name type="scientific">Rhizophagus irregularis (strain DAOM 181602 / DAOM 197198 / MUCL 43194)</name>
    <name type="common">Arbuscular mycorrhizal fungus</name>
    <name type="synonym">Glomus intraradices</name>
    <dbReference type="NCBI Taxonomy" id="747089"/>
    <lineage>
        <taxon>Eukaryota</taxon>
        <taxon>Fungi</taxon>
        <taxon>Fungi incertae sedis</taxon>
        <taxon>Mucoromycota</taxon>
        <taxon>Glomeromycotina</taxon>
        <taxon>Glomeromycetes</taxon>
        <taxon>Glomerales</taxon>
        <taxon>Glomeraceae</taxon>
        <taxon>Rhizophagus</taxon>
    </lineage>
</organism>
<keyword evidence="1" id="KW-0880">Kelch repeat</keyword>
<feature type="transmembrane region" description="Helical" evidence="3">
    <location>
        <begin position="6"/>
        <end position="24"/>
    </location>
</feature>
<keyword evidence="3" id="KW-0472">Membrane</keyword>
<accession>U9SZN8</accession>
<keyword evidence="2" id="KW-0677">Repeat</keyword>
<dbReference type="Pfam" id="PF24681">
    <property type="entry name" value="Kelch_KLHDC2_KLHL20_DRC7"/>
    <property type="match status" value="1"/>
</dbReference>
<keyword evidence="3" id="KW-1133">Transmembrane helix</keyword>
<name>U9SZN8_RHIID</name>
<gene>
    <name evidence="4" type="ORF">GLOINDRAFT_7567</name>
</gene>
<evidence type="ECO:0008006" key="5">
    <source>
        <dbReference type="Google" id="ProtNLM"/>
    </source>
</evidence>
<dbReference type="EMBL" id="KI296506">
    <property type="protein sequence ID" value="ESA01375.1"/>
    <property type="molecule type" value="Genomic_DNA"/>
</dbReference>
<evidence type="ECO:0000256" key="2">
    <source>
        <dbReference type="ARBA" id="ARBA00022737"/>
    </source>
</evidence>
<sequence>MSRYSIFFFVFFSQLIITSPYTLVGRSGHTASYMDNKIYFLGGRTKIYRDGTNDFFCLDVSKPFNLDSTLPIVVDLSNDARQIYPHKNGASAICGPNKDTIYLICRASMSYSYRFINNKEWVPGTIFIPEWSSTVCNKNGSYIYTYGSYHYDVKKHAMYTMSITDTTSWNSGLSDLDITNNLGLSILLPDERIAYIGYSGERIDDFVDFNFRNTYIYDTNYGTWENMSTSGIEPSPRISYTAVLTQDGLIIIYGGANFMTPVPDQILVLDTKVDHFNWSTPNINPAPSSAPFRGHTATLVGNYMIIAFGMNDHITVVLLMMMFLVIKFIMIDVNEKNNYKWVKSFTPTLATTPNITKTAYPTKSAIIGGTTGGIATIIIIMSNVR</sequence>
<protein>
    <recommendedName>
        <fullName evidence="5">Galactose oxidase</fullName>
    </recommendedName>
</protein>
<dbReference type="InterPro" id="IPR015915">
    <property type="entry name" value="Kelch-typ_b-propeller"/>
</dbReference>
<evidence type="ECO:0000313" key="4">
    <source>
        <dbReference type="EMBL" id="ESA01375.1"/>
    </source>
</evidence>